<gene>
    <name evidence="1" type="ORF">L1987_28881</name>
</gene>
<reference evidence="2" key="1">
    <citation type="journal article" date="2022" name="Mol. Ecol. Resour.">
        <title>The genomes of chicory, endive, great burdock and yacon provide insights into Asteraceae palaeo-polyploidization history and plant inulin production.</title>
        <authorList>
            <person name="Fan W."/>
            <person name="Wang S."/>
            <person name="Wang H."/>
            <person name="Wang A."/>
            <person name="Jiang F."/>
            <person name="Liu H."/>
            <person name="Zhao H."/>
            <person name="Xu D."/>
            <person name="Zhang Y."/>
        </authorList>
    </citation>
    <scope>NUCLEOTIDE SEQUENCE [LARGE SCALE GENOMIC DNA]</scope>
    <source>
        <strain evidence="2">cv. Yunnan</strain>
    </source>
</reference>
<dbReference type="EMBL" id="CM042027">
    <property type="protein sequence ID" value="KAI3800785.1"/>
    <property type="molecule type" value="Genomic_DNA"/>
</dbReference>
<protein>
    <submittedName>
        <fullName evidence="1">Uncharacterized protein</fullName>
    </submittedName>
</protein>
<sequence length="395" mass="44185">MSQPNKIKYLCYCTFTVASLYIHKNVQIQLQTKKLHTLKLNPNMIMRAFVVLLAVLVVHAQAIDVPKLRLVAAKNNMSCIYVFGDSSVDPGNNNNLVTDQKVNFLPYGKDFYDGRPTGRFTNGRLATDLIADALGHTKYLPAYLDPNLTKAQLVNGVSFASGGSGYDDLTAQLSNVISLPKQLEYFREYKVKLGRLAGKKRAQKIVTNAVFLLSMGTNDFLQNYYVEPNRSKQFTIDKYQDFLMSAMTKYIKAMHAEGARRLIVVGMEPFGCIPLIRALKGTIECDDDYNKVALSFNSKIKSLMATLEPSLGIKNFYIDIYGLVFDTIHNPGKYGFVEASKGCCGSGLEFGQSCKGLPTCADRSKYVYWDAVHFTEEMYKIISEEALKTLMKTLA</sequence>
<reference evidence="1 2" key="2">
    <citation type="journal article" date="2022" name="Mol. Ecol. Resour.">
        <title>The genomes of chicory, endive, great burdock and yacon provide insights into Asteraceae paleo-polyploidization history and plant inulin production.</title>
        <authorList>
            <person name="Fan W."/>
            <person name="Wang S."/>
            <person name="Wang H."/>
            <person name="Wang A."/>
            <person name="Jiang F."/>
            <person name="Liu H."/>
            <person name="Zhao H."/>
            <person name="Xu D."/>
            <person name="Zhang Y."/>
        </authorList>
    </citation>
    <scope>NUCLEOTIDE SEQUENCE [LARGE SCALE GENOMIC DNA]</scope>
    <source>
        <strain evidence="2">cv. Yunnan</strain>
        <tissue evidence="1">Leaves</tissue>
    </source>
</reference>
<organism evidence="1 2">
    <name type="scientific">Smallanthus sonchifolius</name>
    <dbReference type="NCBI Taxonomy" id="185202"/>
    <lineage>
        <taxon>Eukaryota</taxon>
        <taxon>Viridiplantae</taxon>
        <taxon>Streptophyta</taxon>
        <taxon>Embryophyta</taxon>
        <taxon>Tracheophyta</taxon>
        <taxon>Spermatophyta</taxon>
        <taxon>Magnoliopsida</taxon>
        <taxon>eudicotyledons</taxon>
        <taxon>Gunneridae</taxon>
        <taxon>Pentapetalae</taxon>
        <taxon>asterids</taxon>
        <taxon>campanulids</taxon>
        <taxon>Asterales</taxon>
        <taxon>Asteraceae</taxon>
        <taxon>Asteroideae</taxon>
        <taxon>Heliantheae alliance</taxon>
        <taxon>Millerieae</taxon>
        <taxon>Smallanthus</taxon>
    </lineage>
</organism>
<name>A0ACB9HZW0_9ASTR</name>
<dbReference type="Proteomes" id="UP001056120">
    <property type="component" value="Linkage Group LG10"/>
</dbReference>
<evidence type="ECO:0000313" key="1">
    <source>
        <dbReference type="EMBL" id="KAI3800785.1"/>
    </source>
</evidence>
<proteinExistence type="predicted"/>
<evidence type="ECO:0000313" key="2">
    <source>
        <dbReference type="Proteomes" id="UP001056120"/>
    </source>
</evidence>
<comment type="caution">
    <text evidence="1">The sequence shown here is derived from an EMBL/GenBank/DDBJ whole genome shotgun (WGS) entry which is preliminary data.</text>
</comment>
<accession>A0ACB9HZW0</accession>
<keyword evidence="2" id="KW-1185">Reference proteome</keyword>